<dbReference type="Proteomes" id="UP000663889">
    <property type="component" value="Unassembled WGS sequence"/>
</dbReference>
<keyword evidence="1" id="KW-0732">Signal</keyword>
<dbReference type="Proteomes" id="UP000663823">
    <property type="component" value="Unassembled WGS sequence"/>
</dbReference>
<gene>
    <name evidence="5" type="ORF">FNK824_LOCUS23974</name>
    <name evidence="4" type="ORF">OTI717_LOCUS12965</name>
    <name evidence="3" type="ORF">RFH988_LOCUS20076</name>
    <name evidence="2" type="ORF">SEV965_LOCUS16261</name>
</gene>
<evidence type="ECO:0000313" key="3">
    <source>
        <dbReference type="EMBL" id="CAF1115640.1"/>
    </source>
</evidence>
<dbReference type="Proteomes" id="UP000663882">
    <property type="component" value="Unassembled WGS sequence"/>
</dbReference>
<name>A0A814PP30_9BILA</name>
<dbReference type="Proteomes" id="UP000663874">
    <property type="component" value="Unassembled WGS sequence"/>
</dbReference>
<accession>A0A814PP30</accession>
<dbReference type="EMBL" id="CAJOBE010005202">
    <property type="protein sequence ID" value="CAF3964478.1"/>
    <property type="molecule type" value="Genomic_DNA"/>
</dbReference>
<dbReference type="EMBL" id="CAJNOO010001212">
    <property type="protein sequence ID" value="CAF1115640.1"/>
    <property type="molecule type" value="Genomic_DNA"/>
</dbReference>
<feature type="chain" id="PRO_5036225528" evidence="1">
    <location>
        <begin position="18"/>
        <end position="395"/>
    </location>
</feature>
<protein>
    <submittedName>
        <fullName evidence="2">Uncharacterized protein</fullName>
    </submittedName>
</protein>
<proteinExistence type="predicted"/>
<dbReference type="OrthoDB" id="10044282at2759"/>
<sequence>MYLGLFILFYSFIFNDGKHFNGGTIRWAPIDPYDNSSSIDITITQSYSWTYPYVKCLNNVPISTSTWANANTNLTCVVDCSTDGGYSNTSINILTDCTSASSSLQMMTSERSKNITLFADAHFYLANRGNAWAPLNDPAETGLEWSIVTYIDLRKRPDGFINTPPVASIVSPQYVIVNRTLQIDIPVSDANANDDVRCRWSTYTYGYRRRKRSNKEEYIKHRSNINFYEQVANDRELIHIREKRSCSGCTSSCPILCSCSCAACDSTTCIGSKCFQFGGCTIGVNGTTTVATTLETLGTLKSTSTYPIRQAIDECGGICYPDAIRNDTTLSNCTITFKGPKAGVWYAVAVQSSCRSTMCKSKKTTFEIICFDQNSHYILLLDEISHIASYVNYVD</sequence>
<dbReference type="AlphaFoldDB" id="A0A814PP30"/>
<organism evidence="2 6">
    <name type="scientific">Rotaria sordida</name>
    <dbReference type="NCBI Taxonomy" id="392033"/>
    <lineage>
        <taxon>Eukaryota</taxon>
        <taxon>Metazoa</taxon>
        <taxon>Spiralia</taxon>
        <taxon>Gnathifera</taxon>
        <taxon>Rotifera</taxon>
        <taxon>Eurotatoria</taxon>
        <taxon>Bdelloidea</taxon>
        <taxon>Philodinida</taxon>
        <taxon>Philodinidae</taxon>
        <taxon>Rotaria</taxon>
    </lineage>
</organism>
<comment type="caution">
    <text evidence="2">The sequence shown here is derived from an EMBL/GenBank/DDBJ whole genome shotgun (WGS) entry which is preliminary data.</text>
</comment>
<reference evidence="2" key="1">
    <citation type="submission" date="2021-02" db="EMBL/GenBank/DDBJ databases">
        <authorList>
            <person name="Nowell W R."/>
        </authorList>
    </citation>
    <scope>NUCLEOTIDE SEQUENCE</scope>
</reference>
<feature type="signal peptide" evidence="1">
    <location>
        <begin position="1"/>
        <end position="17"/>
    </location>
</feature>
<evidence type="ECO:0000313" key="5">
    <source>
        <dbReference type="EMBL" id="CAF3964478.1"/>
    </source>
</evidence>
<evidence type="ECO:0000256" key="1">
    <source>
        <dbReference type="SAM" id="SignalP"/>
    </source>
</evidence>
<evidence type="ECO:0000313" key="4">
    <source>
        <dbReference type="EMBL" id="CAF3707726.1"/>
    </source>
</evidence>
<evidence type="ECO:0000313" key="2">
    <source>
        <dbReference type="EMBL" id="CAF1108636.1"/>
    </source>
</evidence>
<dbReference type="EMBL" id="CAJOAX010001345">
    <property type="protein sequence ID" value="CAF3707726.1"/>
    <property type="molecule type" value="Genomic_DNA"/>
</dbReference>
<dbReference type="EMBL" id="CAJNOU010000883">
    <property type="protein sequence ID" value="CAF1108636.1"/>
    <property type="molecule type" value="Genomic_DNA"/>
</dbReference>
<evidence type="ECO:0000313" key="6">
    <source>
        <dbReference type="Proteomes" id="UP000663889"/>
    </source>
</evidence>